<dbReference type="EMBL" id="CP010802">
    <property type="protein sequence ID" value="ALC15773.1"/>
    <property type="molecule type" value="Genomic_DNA"/>
</dbReference>
<evidence type="ECO:0000259" key="3">
    <source>
        <dbReference type="SMART" id="SM00014"/>
    </source>
</evidence>
<dbReference type="OrthoDB" id="9780507at2"/>
<keyword evidence="5" id="KW-1185">Reference proteome</keyword>
<dbReference type="InterPro" id="IPR000326">
    <property type="entry name" value="PAP2/HPO"/>
</dbReference>
<evidence type="ECO:0000256" key="1">
    <source>
        <dbReference type="SAM" id="Phobius"/>
    </source>
</evidence>
<organism evidence="4 5">
    <name type="scientific">Desulfuromonas soudanensis</name>
    <dbReference type="NCBI Taxonomy" id="1603606"/>
    <lineage>
        <taxon>Bacteria</taxon>
        <taxon>Pseudomonadati</taxon>
        <taxon>Thermodesulfobacteriota</taxon>
        <taxon>Desulfuromonadia</taxon>
        <taxon>Desulfuromonadales</taxon>
        <taxon>Desulfuromonadaceae</taxon>
        <taxon>Desulfuromonas</taxon>
    </lineage>
</organism>
<keyword evidence="1" id="KW-0472">Membrane</keyword>
<feature type="transmembrane region" description="Helical" evidence="1">
    <location>
        <begin position="37"/>
        <end position="54"/>
    </location>
</feature>
<keyword evidence="1" id="KW-1133">Transmembrane helix</keyword>
<name>A0A0M3QFB2_9BACT</name>
<dbReference type="AlphaFoldDB" id="A0A0M3QFB2"/>
<dbReference type="PATRIC" id="fig|1603606.3.peg.1082"/>
<dbReference type="KEGG" id="des:DSOUD_0987"/>
<evidence type="ECO:0000313" key="5">
    <source>
        <dbReference type="Proteomes" id="UP000057158"/>
    </source>
</evidence>
<proteinExistence type="predicted"/>
<dbReference type="Proteomes" id="UP000057158">
    <property type="component" value="Chromosome"/>
</dbReference>
<evidence type="ECO:0000313" key="4">
    <source>
        <dbReference type="EMBL" id="ALC15773.1"/>
    </source>
</evidence>
<feature type="chain" id="PRO_5005787558" evidence="2">
    <location>
        <begin position="28"/>
        <end position="185"/>
    </location>
</feature>
<feature type="domain" description="Phosphatidic acid phosphatase type 2/haloperoxidase" evidence="3">
    <location>
        <begin position="63"/>
        <end position="160"/>
    </location>
</feature>
<protein>
    <submittedName>
        <fullName evidence="4">PAP2 superfamily</fullName>
    </submittedName>
</protein>
<keyword evidence="1" id="KW-0812">Transmembrane</keyword>
<sequence length="185" mass="20405">MKIFMTRYLLVTLIVAALSLHAAPALALDNDILAADVLTAVIPLTGIAVAYFTDDTLGQKQWLRNTVVNQVFISALRLGFNETYLGERPNGHSYGFPSGHEAFVMSGAAFLGERYGWKWGTPAYMAAAYVAYVRVDENKHHWRDVIASGILGYGIAMLTVTPENATYLAPVIGPDFIGMRWERSF</sequence>
<dbReference type="InterPro" id="IPR036938">
    <property type="entry name" value="PAP2/HPO_sf"/>
</dbReference>
<dbReference type="SMART" id="SM00014">
    <property type="entry name" value="acidPPc"/>
    <property type="match status" value="1"/>
</dbReference>
<gene>
    <name evidence="4" type="ORF">DSOUD_0987</name>
</gene>
<evidence type="ECO:0000256" key="2">
    <source>
        <dbReference type="SAM" id="SignalP"/>
    </source>
</evidence>
<dbReference type="STRING" id="1603606.DSOUD_0987"/>
<reference evidence="4 5" key="1">
    <citation type="submission" date="2015-07" db="EMBL/GenBank/DDBJ databases">
        <title>Isolation and Genomic Characterization of a Novel Halophilic Metal-Reducing Deltaproteobacterium from the Deep Subsurface.</title>
        <authorList>
            <person name="Badalamenti J.P."/>
            <person name="Summers Z.M."/>
            <person name="Gralnick J.A."/>
            <person name="Bond D.R."/>
        </authorList>
    </citation>
    <scope>NUCLEOTIDE SEQUENCE [LARGE SCALE GENOMIC DNA]</scope>
    <source>
        <strain evidence="4 5">WTL</strain>
    </source>
</reference>
<keyword evidence="2" id="KW-0732">Signal</keyword>
<dbReference type="RefSeq" id="WP_082351073.1">
    <property type="nucleotide sequence ID" value="NZ_CP010802.1"/>
</dbReference>
<dbReference type="Pfam" id="PF01569">
    <property type="entry name" value="PAP2"/>
    <property type="match status" value="1"/>
</dbReference>
<dbReference type="Gene3D" id="1.20.144.10">
    <property type="entry name" value="Phosphatidic acid phosphatase type 2/haloperoxidase"/>
    <property type="match status" value="1"/>
</dbReference>
<feature type="signal peptide" evidence="2">
    <location>
        <begin position="1"/>
        <end position="27"/>
    </location>
</feature>
<dbReference type="SUPFAM" id="SSF48317">
    <property type="entry name" value="Acid phosphatase/Vanadium-dependent haloperoxidase"/>
    <property type="match status" value="1"/>
</dbReference>
<accession>A0A0M3QFB2</accession>